<name>A0A1V9YC86_ACHHY</name>
<evidence type="ECO:0008006" key="4">
    <source>
        <dbReference type="Google" id="ProtNLM"/>
    </source>
</evidence>
<organism evidence="2 3">
    <name type="scientific">Achlya hypogyna</name>
    <name type="common">Oomycete</name>
    <name type="synonym">Protoachlya hypogyna</name>
    <dbReference type="NCBI Taxonomy" id="1202772"/>
    <lineage>
        <taxon>Eukaryota</taxon>
        <taxon>Sar</taxon>
        <taxon>Stramenopiles</taxon>
        <taxon>Oomycota</taxon>
        <taxon>Saprolegniomycetes</taxon>
        <taxon>Saprolegniales</taxon>
        <taxon>Achlyaceae</taxon>
        <taxon>Achlya</taxon>
    </lineage>
</organism>
<keyword evidence="1" id="KW-0472">Membrane</keyword>
<dbReference type="Proteomes" id="UP000243579">
    <property type="component" value="Unassembled WGS sequence"/>
</dbReference>
<gene>
    <name evidence="2" type="ORF">ACHHYP_14807</name>
</gene>
<reference evidence="2 3" key="1">
    <citation type="journal article" date="2014" name="Genome Biol. Evol.">
        <title>The secreted proteins of Achlya hypogyna and Thraustotheca clavata identify the ancestral oomycete secretome and reveal gene acquisitions by horizontal gene transfer.</title>
        <authorList>
            <person name="Misner I."/>
            <person name="Blouin N."/>
            <person name="Leonard G."/>
            <person name="Richards T.A."/>
            <person name="Lane C.E."/>
        </authorList>
    </citation>
    <scope>NUCLEOTIDE SEQUENCE [LARGE SCALE GENOMIC DNA]</scope>
    <source>
        <strain evidence="2 3">ATCC 48635</strain>
    </source>
</reference>
<keyword evidence="3" id="KW-1185">Reference proteome</keyword>
<accession>A0A1V9YC86</accession>
<keyword evidence="1" id="KW-0812">Transmembrane</keyword>
<protein>
    <recommendedName>
        <fullName evidence="4">Transmembrane protein</fullName>
    </recommendedName>
</protein>
<feature type="transmembrane region" description="Helical" evidence="1">
    <location>
        <begin position="23"/>
        <end position="44"/>
    </location>
</feature>
<evidence type="ECO:0000256" key="1">
    <source>
        <dbReference type="SAM" id="Phobius"/>
    </source>
</evidence>
<proteinExistence type="predicted"/>
<dbReference type="OrthoDB" id="70848at2759"/>
<evidence type="ECO:0000313" key="3">
    <source>
        <dbReference type="Proteomes" id="UP000243579"/>
    </source>
</evidence>
<comment type="caution">
    <text evidence="2">The sequence shown here is derived from an EMBL/GenBank/DDBJ whole genome shotgun (WGS) entry which is preliminary data.</text>
</comment>
<evidence type="ECO:0000313" key="2">
    <source>
        <dbReference type="EMBL" id="OQR83345.1"/>
    </source>
</evidence>
<sequence length="104" mass="11858">MNVSSHAADPMWLAREREHTEAMALRSVAVVFSVLVTLLVFVAWQRRRLEQADVLKHGNAVRKAQFERVSNAMKKHAKKPEVELVPLLDDEFDAFDADTDHECS</sequence>
<dbReference type="AlphaFoldDB" id="A0A1V9YC86"/>
<dbReference type="EMBL" id="JNBR01002226">
    <property type="protein sequence ID" value="OQR83345.1"/>
    <property type="molecule type" value="Genomic_DNA"/>
</dbReference>
<keyword evidence="1" id="KW-1133">Transmembrane helix</keyword>